<keyword evidence="2" id="KW-1133">Transmembrane helix</keyword>
<reference evidence="3 4" key="1">
    <citation type="journal article" date="2018" name="Genome Biol. Evol.">
        <title>Multiple Roots of Fruiting Body Formation in Amoebozoa.</title>
        <authorList>
            <person name="Hillmann F."/>
            <person name="Forbes G."/>
            <person name="Novohradska S."/>
            <person name="Ferling I."/>
            <person name="Riege K."/>
            <person name="Groth M."/>
            <person name="Westermann M."/>
            <person name="Marz M."/>
            <person name="Spaller T."/>
            <person name="Winckler T."/>
            <person name="Schaap P."/>
            <person name="Glockner G."/>
        </authorList>
    </citation>
    <scope>NUCLEOTIDE SEQUENCE [LARGE SCALE GENOMIC DNA]</scope>
    <source>
        <strain evidence="3 4">Jena</strain>
    </source>
</reference>
<comment type="caution">
    <text evidence="3">The sequence shown here is derived from an EMBL/GenBank/DDBJ whole genome shotgun (WGS) entry which is preliminary data.</text>
</comment>
<evidence type="ECO:0000256" key="1">
    <source>
        <dbReference type="SAM" id="MobiDB-lite"/>
    </source>
</evidence>
<organism evidence="3 4">
    <name type="scientific">Planoprotostelium fungivorum</name>
    <dbReference type="NCBI Taxonomy" id="1890364"/>
    <lineage>
        <taxon>Eukaryota</taxon>
        <taxon>Amoebozoa</taxon>
        <taxon>Evosea</taxon>
        <taxon>Variosea</taxon>
        <taxon>Cavosteliida</taxon>
        <taxon>Cavosteliaceae</taxon>
        <taxon>Planoprotostelium</taxon>
    </lineage>
</organism>
<keyword evidence="2" id="KW-0472">Membrane</keyword>
<keyword evidence="4" id="KW-1185">Reference proteome</keyword>
<evidence type="ECO:0000313" key="3">
    <source>
        <dbReference type="EMBL" id="PRP81688.1"/>
    </source>
</evidence>
<proteinExistence type="predicted"/>
<dbReference type="EMBL" id="MDYQ01000121">
    <property type="protein sequence ID" value="PRP81688.1"/>
    <property type="molecule type" value="Genomic_DNA"/>
</dbReference>
<feature type="transmembrane region" description="Helical" evidence="2">
    <location>
        <begin position="275"/>
        <end position="299"/>
    </location>
</feature>
<dbReference type="Proteomes" id="UP000241769">
    <property type="component" value="Unassembled WGS sequence"/>
</dbReference>
<accession>A0A2P6NCL9</accession>
<evidence type="ECO:0000313" key="4">
    <source>
        <dbReference type="Proteomes" id="UP000241769"/>
    </source>
</evidence>
<sequence length="337" mass="38768">METNSTDITLTTPFNDTTLYFDRDHPEWVLTNASIPDTQYWYISVQYGRISEVDSNGEIWGFPFSRLRFNTTCQHDYLREPRLGLNATMADTVTFESEFEPSEFLPAGMNGTAGKTQIKISYSMLYNATTLDGSWNDTIQFHPYSILCEMTAYNWVTQATNASLHFSVVSVADISVLDVRSLDNPLTKRSRGVNFMYTNDMYVSEYVRISDVDLSLTGGNGTLYNADFDYSIERYFPPVLDIDMTLPRLNLSHRHLYWSYSFDLNVPMVQTSNKLFVFIAFLVAILLVLALAGAVYFVYRHQKKANESQQQRFIQRIDEDDDDEEKNRGGLVPLEER</sequence>
<dbReference type="InParanoid" id="A0A2P6NCL9"/>
<name>A0A2P6NCL9_9EUKA</name>
<feature type="region of interest" description="Disordered" evidence="1">
    <location>
        <begin position="315"/>
        <end position="337"/>
    </location>
</feature>
<gene>
    <name evidence="3" type="ORF">PROFUN_01195</name>
</gene>
<keyword evidence="2" id="KW-0812">Transmembrane</keyword>
<protein>
    <submittedName>
        <fullName evidence="3">Uncharacterized protein</fullName>
    </submittedName>
</protein>
<dbReference type="AlphaFoldDB" id="A0A2P6NCL9"/>
<evidence type="ECO:0000256" key="2">
    <source>
        <dbReference type="SAM" id="Phobius"/>
    </source>
</evidence>